<dbReference type="InterPro" id="IPR029069">
    <property type="entry name" value="HotDog_dom_sf"/>
</dbReference>
<dbReference type="NCBIfam" id="NF000582">
    <property type="entry name" value="PRK00006.1"/>
    <property type="match status" value="1"/>
</dbReference>
<gene>
    <name evidence="10" type="ORF">CDCA_CDCA01G0161</name>
</gene>
<evidence type="ECO:0000313" key="11">
    <source>
        <dbReference type="Proteomes" id="UP001301350"/>
    </source>
</evidence>
<evidence type="ECO:0000313" key="10">
    <source>
        <dbReference type="EMBL" id="KAK4534136.1"/>
    </source>
</evidence>
<sequence length="268" mass="28628">MFVTAAVSRDNGTGRRQWKPVARSGRSLPRGAALAGRSATHRSASGDALRAGSVGWRPRLRARNGYMSAAPVGDGSPADGVVATTSSTTTAAADVEVEPLSAEAVSRGLVPPEPVMDCEQITQVLPHRFPFLLVDKVLQCMPGKRIVALKNVSYNEPYFQGHFPDYKIMPGVLQLEALAQCAGLLLLQPPISDGKGTFYFASVEGLRWRKPVRPGDTLVMECDALSIRPRFGVGKCRARGFVAGQLVIEADMTFAYGKGSNALAQKSA</sequence>
<protein>
    <recommendedName>
        <fullName evidence="2">3-hydroxyacyl-[acyl-carrier-protein] dehydratase</fullName>
        <ecNumber evidence="2">4.2.1.59</ecNumber>
    </recommendedName>
</protein>
<evidence type="ECO:0000256" key="4">
    <source>
        <dbReference type="ARBA" id="ARBA00022516"/>
    </source>
</evidence>
<dbReference type="Proteomes" id="UP001301350">
    <property type="component" value="Unassembled WGS sequence"/>
</dbReference>
<dbReference type="EC" id="4.2.1.59" evidence="2"/>
<dbReference type="HAMAP" id="MF_00406">
    <property type="entry name" value="FabZ"/>
    <property type="match status" value="1"/>
</dbReference>
<evidence type="ECO:0000256" key="1">
    <source>
        <dbReference type="ARBA" id="ARBA00004496"/>
    </source>
</evidence>
<keyword evidence="11" id="KW-1185">Reference proteome</keyword>
<evidence type="ECO:0000256" key="9">
    <source>
        <dbReference type="SAM" id="MobiDB-lite"/>
    </source>
</evidence>
<dbReference type="GO" id="GO:0006633">
    <property type="term" value="P:fatty acid biosynthetic process"/>
    <property type="evidence" value="ECO:0007669"/>
    <property type="project" value="InterPro"/>
</dbReference>
<dbReference type="InterPro" id="IPR013114">
    <property type="entry name" value="FabA_FabZ"/>
</dbReference>
<dbReference type="CDD" id="cd01288">
    <property type="entry name" value="FabZ"/>
    <property type="match status" value="1"/>
</dbReference>
<keyword evidence="4" id="KW-0444">Lipid biosynthesis</keyword>
<keyword evidence="6" id="KW-0443">Lipid metabolism</keyword>
<evidence type="ECO:0000256" key="7">
    <source>
        <dbReference type="ARBA" id="ARBA00023239"/>
    </source>
</evidence>
<evidence type="ECO:0000256" key="5">
    <source>
        <dbReference type="ARBA" id="ARBA00022556"/>
    </source>
</evidence>
<dbReference type="FunFam" id="3.10.129.10:FF:000001">
    <property type="entry name" value="3-hydroxyacyl-[acyl-carrier-protein] dehydratase FabZ"/>
    <property type="match status" value="1"/>
</dbReference>
<accession>A0AAV9IPY7</accession>
<dbReference type="AlphaFoldDB" id="A0AAV9IPY7"/>
<comment type="caution">
    <text evidence="10">The sequence shown here is derived from an EMBL/GenBank/DDBJ whole genome shotgun (WGS) entry which is preliminary data.</text>
</comment>
<dbReference type="Gene3D" id="3.10.129.10">
    <property type="entry name" value="Hotdog Thioesterase"/>
    <property type="match status" value="1"/>
</dbReference>
<dbReference type="GO" id="GO:0005737">
    <property type="term" value="C:cytoplasm"/>
    <property type="evidence" value="ECO:0007669"/>
    <property type="project" value="UniProtKB-SubCell"/>
</dbReference>
<evidence type="ECO:0000256" key="6">
    <source>
        <dbReference type="ARBA" id="ARBA00023098"/>
    </source>
</evidence>
<organism evidence="10 11">
    <name type="scientific">Cyanidium caldarium</name>
    <name type="common">Red alga</name>
    <dbReference type="NCBI Taxonomy" id="2771"/>
    <lineage>
        <taxon>Eukaryota</taxon>
        <taxon>Rhodophyta</taxon>
        <taxon>Bangiophyceae</taxon>
        <taxon>Cyanidiales</taxon>
        <taxon>Cyanidiaceae</taxon>
        <taxon>Cyanidium</taxon>
    </lineage>
</organism>
<keyword evidence="5" id="KW-0441">Lipid A biosynthesis</keyword>
<comment type="subcellular location">
    <subcellularLocation>
        <location evidence="1">Cytoplasm</location>
    </subcellularLocation>
</comment>
<dbReference type="GO" id="GO:0009245">
    <property type="term" value="P:lipid A biosynthetic process"/>
    <property type="evidence" value="ECO:0007669"/>
    <property type="project" value="UniProtKB-KW"/>
</dbReference>
<keyword evidence="3" id="KW-0963">Cytoplasm</keyword>
<name>A0AAV9IPY7_CYACA</name>
<feature type="region of interest" description="Disordered" evidence="9">
    <location>
        <begin position="1"/>
        <end position="46"/>
    </location>
</feature>
<dbReference type="GO" id="GO:0019171">
    <property type="term" value="F:(3R)-hydroxyacyl-[acyl-carrier-protein] dehydratase activity"/>
    <property type="evidence" value="ECO:0007669"/>
    <property type="project" value="UniProtKB-EC"/>
</dbReference>
<dbReference type="GO" id="GO:0016020">
    <property type="term" value="C:membrane"/>
    <property type="evidence" value="ECO:0007669"/>
    <property type="project" value="GOC"/>
</dbReference>
<dbReference type="PANTHER" id="PTHR30272:SF1">
    <property type="entry name" value="3-HYDROXYACYL-[ACYL-CARRIER-PROTEIN] DEHYDRATASE"/>
    <property type="match status" value="1"/>
</dbReference>
<evidence type="ECO:0000256" key="2">
    <source>
        <dbReference type="ARBA" id="ARBA00013167"/>
    </source>
</evidence>
<evidence type="ECO:0000256" key="8">
    <source>
        <dbReference type="ARBA" id="ARBA00025049"/>
    </source>
</evidence>
<keyword evidence="7" id="KW-0456">Lyase</keyword>
<proteinExistence type="inferred from homology"/>
<dbReference type="EMBL" id="JANCYW010000001">
    <property type="protein sequence ID" value="KAK4534136.1"/>
    <property type="molecule type" value="Genomic_DNA"/>
</dbReference>
<dbReference type="InterPro" id="IPR010084">
    <property type="entry name" value="FabZ"/>
</dbReference>
<dbReference type="PANTHER" id="PTHR30272">
    <property type="entry name" value="3-HYDROXYACYL-[ACYL-CARRIER-PROTEIN] DEHYDRATASE"/>
    <property type="match status" value="1"/>
</dbReference>
<evidence type="ECO:0000256" key="3">
    <source>
        <dbReference type="ARBA" id="ARBA00022490"/>
    </source>
</evidence>
<comment type="function">
    <text evidence="8">Involved in unsaturated fatty acids biosynthesis. Catalyzes the dehydration of short chain beta-hydroxyacyl-ACPs and long chain saturated and unsaturated beta-hydroxyacyl-ACPs.</text>
</comment>
<reference evidence="10 11" key="1">
    <citation type="submission" date="2022-07" db="EMBL/GenBank/DDBJ databases">
        <title>Genome-wide signatures of adaptation to extreme environments.</title>
        <authorList>
            <person name="Cho C.H."/>
            <person name="Yoon H.S."/>
        </authorList>
    </citation>
    <scope>NUCLEOTIDE SEQUENCE [LARGE SCALE GENOMIC DNA]</scope>
    <source>
        <strain evidence="10 11">DBV 063 E5</strain>
    </source>
</reference>
<dbReference type="SUPFAM" id="SSF54637">
    <property type="entry name" value="Thioesterase/thiol ester dehydrase-isomerase"/>
    <property type="match status" value="1"/>
</dbReference>
<dbReference type="Pfam" id="PF07977">
    <property type="entry name" value="FabA"/>
    <property type="match status" value="1"/>
</dbReference>